<dbReference type="InterPro" id="IPR006434">
    <property type="entry name" value="Pyrimidine_nucleotidase_eu"/>
</dbReference>
<dbReference type="STRING" id="312017.I7M7B0"/>
<dbReference type="RefSeq" id="XP_001011136.1">
    <property type="nucleotide sequence ID" value="XM_001011136.1"/>
</dbReference>
<keyword evidence="6" id="KW-0378">Hydrolase</keyword>
<gene>
    <name evidence="9" type="ORF">TTHERM_00144960</name>
</gene>
<comment type="catalytic activity">
    <reaction evidence="1">
        <text>a ribonucleoside 5'-phosphate + H2O = a ribonucleoside + phosphate</text>
        <dbReference type="Rhea" id="RHEA:12484"/>
        <dbReference type="ChEBI" id="CHEBI:15377"/>
        <dbReference type="ChEBI" id="CHEBI:18254"/>
        <dbReference type="ChEBI" id="CHEBI:43474"/>
        <dbReference type="ChEBI" id="CHEBI:58043"/>
        <dbReference type="EC" id="3.1.3.5"/>
    </reaction>
</comment>
<organism evidence="9 10">
    <name type="scientific">Tetrahymena thermophila (strain SB210)</name>
    <dbReference type="NCBI Taxonomy" id="312017"/>
    <lineage>
        <taxon>Eukaryota</taxon>
        <taxon>Sar</taxon>
        <taxon>Alveolata</taxon>
        <taxon>Ciliophora</taxon>
        <taxon>Intramacronucleata</taxon>
        <taxon>Oligohymenophorea</taxon>
        <taxon>Hymenostomatida</taxon>
        <taxon>Tetrahymenina</taxon>
        <taxon>Tetrahymenidae</taxon>
        <taxon>Tetrahymena</taxon>
    </lineage>
</organism>
<dbReference type="eggNOG" id="KOG3128">
    <property type="taxonomic scope" value="Eukaryota"/>
</dbReference>
<dbReference type="InterPro" id="IPR023214">
    <property type="entry name" value="HAD_sf"/>
</dbReference>
<dbReference type="PANTHER" id="PTHR13045">
    <property type="entry name" value="5'-NUCLEOTIDASE"/>
    <property type="match status" value="1"/>
</dbReference>
<dbReference type="KEGG" id="tet:TTHERM_00144960"/>
<dbReference type="Pfam" id="PF05822">
    <property type="entry name" value="UMPH-1"/>
    <property type="match status" value="1"/>
</dbReference>
<dbReference type="EMBL" id="GG662793">
    <property type="protein sequence ID" value="EAR90891.1"/>
    <property type="molecule type" value="Genomic_DNA"/>
</dbReference>
<dbReference type="EC" id="3.1.3.5" evidence="3"/>
<reference evidence="10" key="1">
    <citation type="journal article" date="2006" name="PLoS Biol.">
        <title>Macronuclear genome sequence of the ciliate Tetrahymena thermophila, a model eukaryote.</title>
        <authorList>
            <person name="Eisen J.A."/>
            <person name="Coyne R.S."/>
            <person name="Wu M."/>
            <person name="Wu D."/>
            <person name="Thiagarajan M."/>
            <person name="Wortman J.R."/>
            <person name="Badger J.H."/>
            <person name="Ren Q."/>
            <person name="Amedeo P."/>
            <person name="Jones K.M."/>
            <person name="Tallon L.J."/>
            <person name="Delcher A.L."/>
            <person name="Salzberg S.L."/>
            <person name="Silva J.C."/>
            <person name="Haas B.J."/>
            <person name="Majoros W.H."/>
            <person name="Farzad M."/>
            <person name="Carlton J.M."/>
            <person name="Smith R.K. Jr."/>
            <person name="Garg J."/>
            <person name="Pearlman R.E."/>
            <person name="Karrer K.M."/>
            <person name="Sun L."/>
            <person name="Manning G."/>
            <person name="Elde N.C."/>
            <person name="Turkewitz A.P."/>
            <person name="Asai D.J."/>
            <person name="Wilkes D.E."/>
            <person name="Wang Y."/>
            <person name="Cai H."/>
            <person name="Collins K."/>
            <person name="Stewart B.A."/>
            <person name="Lee S.R."/>
            <person name="Wilamowska K."/>
            <person name="Weinberg Z."/>
            <person name="Ruzzo W.L."/>
            <person name="Wloga D."/>
            <person name="Gaertig J."/>
            <person name="Frankel J."/>
            <person name="Tsao C.-C."/>
            <person name="Gorovsky M.A."/>
            <person name="Keeling P.J."/>
            <person name="Waller R.F."/>
            <person name="Patron N.J."/>
            <person name="Cherry J.M."/>
            <person name="Stover N.A."/>
            <person name="Krieger C.J."/>
            <person name="del Toro C."/>
            <person name="Ryder H.F."/>
            <person name="Williamson S.C."/>
            <person name="Barbeau R.A."/>
            <person name="Hamilton E.P."/>
            <person name="Orias E."/>
        </authorList>
    </citation>
    <scope>NUCLEOTIDE SEQUENCE [LARGE SCALE GENOMIC DNA]</scope>
    <source>
        <strain evidence="10">SB210</strain>
    </source>
</reference>
<dbReference type="OMA" id="QHINGTH"/>
<protein>
    <recommendedName>
        <fullName evidence="3">5'-nucleotidase</fullName>
        <ecNumber evidence="3">3.1.3.5</ecNumber>
    </recommendedName>
</protein>
<evidence type="ECO:0000256" key="3">
    <source>
        <dbReference type="ARBA" id="ARBA00012643"/>
    </source>
</evidence>
<evidence type="ECO:0000256" key="6">
    <source>
        <dbReference type="ARBA" id="ARBA00022801"/>
    </source>
</evidence>
<dbReference type="InterPro" id="IPR036412">
    <property type="entry name" value="HAD-like_sf"/>
</dbReference>
<keyword evidence="8" id="KW-0546">Nucleotide metabolism</keyword>
<dbReference type="HOGENOM" id="CLU_714758_0_0_1"/>
<dbReference type="GO" id="GO:0005737">
    <property type="term" value="C:cytoplasm"/>
    <property type="evidence" value="ECO:0007669"/>
    <property type="project" value="InterPro"/>
</dbReference>
<dbReference type="SUPFAM" id="SSF56784">
    <property type="entry name" value="HAD-like"/>
    <property type="match status" value="1"/>
</dbReference>
<dbReference type="GO" id="GO:0000287">
    <property type="term" value="F:magnesium ion binding"/>
    <property type="evidence" value="ECO:0007669"/>
    <property type="project" value="InterPro"/>
</dbReference>
<dbReference type="GO" id="GO:0000166">
    <property type="term" value="F:nucleotide binding"/>
    <property type="evidence" value="ECO:0007669"/>
    <property type="project" value="UniProtKB-KW"/>
</dbReference>
<evidence type="ECO:0000256" key="7">
    <source>
        <dbReference type="ARBA" id="ARBA00022842"/>
    </source>
</evidence>
<evidence type="ECO:0000313" key="10">
    <source>
        <dbReference type="Proteomes" id="UP000009168"/>
    </source>
</evidence>
<dbReference type="PANTHER" id="PTHR13045:SF0">
    <property type="entry name" value="7-METHYLGUANOSINE PHOSPHATE-SPECIFIC 5'-NUCLEOTIDASE"/>
    <property type="match status" value="1"/>
</dbReference>
<proteinExistence type="inferred from homology"/>
<dbReference type="InParanoid" id="I7M7B0"/>
<comment type="similarity">
    <text evidence="2">Belongs to the pyrimidine 5'-nucleotidase family.</text>
</comment>
<dbReference type="GeneID" id="7827764"/>
<dbReference type="Proteomes" id="UP000009168">
    <property type="component" value="Unassembled WGS sequence"/>
</dbReference>
<evidence type="ECO:0000256" key="1">
    <source>
        <dbReference type="ARBA" id="ARBA00000815"/>
    </source>
</evidence>
<dbReference type="OrthoDB" id="10014216at2759"/>
<evidence type="ECO:0000256" key="2">
    <source>
        <dbReference type="ARBA" id="ARBA00008389"/>
    </source>
</evidence>
<sequence length="387" mass="44956">MNIIPDLEVTPFYTKKRILIHGGIALAVLAIIKFKKYLKKYIPVGIASENQPFNSVNQHKKLTHESCGTWKDIRHNSFDSNEQIIISNPDKLRQKLQKMKKAGLKELQICSDFDQTITAFGTKEKPQMATLGMIRQSQHVSTQFRDNLKQLFTKYHPYESDSQLDKKQKAAYMQEWNDGVSENFCKEQLTKDKLLSILEESTLAFRYNFKEFLISLSNVNLPFYIISGGISAILQTMLNSILDTQKDYSNFFLFSNQARFDEQNILTELKMVINTILKDEQVNQKEFKLRKNTLLFGDYHHDIYMSNQLGSENTVSILFLRDNLVNDIPNLQKDWDIIVRGDGSYILHQAITQYIAGSEWCDLKLSEQAEQEFNSNPIYDEIKKLFD</sequence>
<dbReference type="GO" id="GO:0008253">
    <property type="term" value="F:5'-nucleotidase activity"/>
    <property type="evidence" value="ECO:0007669"/>
    <property type="project" value="UniProtKB-EC"/>
</dbReference>
<name>I7M7B0_TETTS</name>
<dbReference type="AlphaFoldDB" id="I7M7B0"/>
<evidence type="ECO:0000256" key="4">
    <source>
        <dbReference type="ARBA" id="ARBA00022723"/>
    </source>
</evidence>
<keyword evidence="10" id="KW-1185">Reference proteome</keyword>
<evidence type="ECO:0000313" key="9">
    <source>
        <dbReference type="EMBL" id="EAR90891.1"/>
    </source>
</evidence>
<dbReference type="Gene3D" id="1.10.150.340">
    <property type="entry name" value="Pyrimidine 5'-nucleotidase (UMPH-1), N-terminal domain"/>
    <property type="match status" value="1"/>
</dbReference>
<dbReference type="GO" id="GO:0009117">
    <property type="term" value="P:nucleotide metabolic process"/>
    <property type="evidence" value="ECO:0007669"/>
    <property type="project" value="UniProtKB-KW"/>
</dbReference>
<evidence type="ECO:0000256" key="8">
    <source>
        <dbReference type="ARBA" id="ARBA00023080"/>
    </source>
</evidence>
<keyword evidence="4" id="KW-0479">Metal-binding</keyword>
<accession>I7M7B0</accession>
<evidence type="ECO:0000256" key="5">
    <source>
        <dbReference type="ARBA" id="ARBA00022741"/>
    </source>
</evidence>
<keyword evidence="5" id="KW-0547">Nucleotide-binding</keyword>
<dbReference type="Gene3D" id="3.40.50.1000">
    <property type="entry name" value="HAD superfamily/HAD-like"/>
    <property type="match status" value="1"/>
</dbReference>
<keyword evidence="7" id="KW-0460">Magnesium</keyword>